<protein>
    <submittedName>
        <fullName evidence="2">Uncharacterized protein</fullName>
    </submittedName>
</protein>
<dbReference type="AlphaFoldDB" id="A0A6H0S590"/>
<evidence type="ECO:0000256" key="1">
    <source>
        <dbReference type="SAM" id="Phobius"/>
    </source>
</evidence>
<feature type="transmembrane region" description="Helical" evidence="1">
    <location>
        <begin position="12"/>
        <end position="31"/>
    </location>
</feature>
<evidence type="ECO:0000313" key="2">
    <source>
        <dbReference type="EMBL" id="QIV82336.1"/>
    </source>
</evidence>
<organism evidence="2 3">
    <name type="scientific">Mycolicibacterium frederiksbergense</name>
    <dbReference type="NCBI Taxonomy" id="117567"/>
    <lineage>
        <taxon>Bacteria</taxon>
        <taxon>Bacillati</taxon>
        <taxon>Actinomycetota</taxon>
        <taxon>Actinomycetes</taxon>
        <taxon>Mycobacteriales</taxon>
        <taxon>Mycobacteriaceae</taxon>
        <taxon>Mycolicibacterium</taxon>
    </lineage>
</organism>
<sequence length="123" mass="13623">MEGADHPGVKVIGWFLMVVLAAGMGIFVWIANEQEQRDAWDIVPIGARCETLGVEERTYGGDAVFCAAFPRYGLQIWSRKEADVEAPTPVPADPREAQVLVCMRQSGLERQNCAAAIEQYEPR</sequence>
<keyword evidence="1" id="KW-1133">Transmembrane helix</keyword>
<name>A0A6H0S590_9MYCO</name>
<dbReference type="Proteomes" id="UP000501849">
    <property type="component" value="Chromosome"/>
</dbReference>
<keyword evidence="1" id="KW-0812">Transmembrane</keyword>
<evidence type="ECO:0000313" key="3">
    <source>
        <dbReference type="Proteomes" id="UP000501849"/>
    </source>
</evidence>
<dbReference type="KEGG" id="mfre:EXE63_16690"/>
<accession>A0A6H0S590</accession>
<keyword evidence="1" id="KW-0472">Membrane</keyword>
<dbReference type="EMBL" id="CP038799">
    <property type="protein sequence ID" value="QIV82336.1"/>
    <property type="molecule type" value="Genomic_DNA"/>
</dbReference>
<proteinExistence type="predicted"/>
<gene>
    <name evidence="2" type="ORF">EXE63_16690</name>
</gene>
<keyword evidence="3" id="KW-1185">Reference proteome</keyword>
<dbReference type="RefSeq" id="WP_168142854.1">
    <property type="nucleotide sequence ID" value="NZ_CP038799.1"/>
</dbReference>
<reference evidence="2 3" key="1">
    <citation type="submission" date="2019-04" db="EMBL/GenBank/DDBJ databases">
        <title>Draft, Whole-Genome Sequence of the Anthracene-degrading Mycobacterium frederiksbergense LB501T, Isolated from a Polycyclic Aromatic Hydrocarbon (PAH)-Contaminated Soil.</title>
        <authorList>
            <person name="Augelletti F."/>
        </authorList>
    </citation>
    <scope>NUCLEOTIDE SEQUENCE [LARGE SCALE GENOMIC DNA]</scope>
    <source>
        <strain evidence="2 3">LB 501T</strain>
    </source>
</reference>